<feature type="domain" description="PAN-3" evidence="3">
    <location>
        <begin position="26"/>
        <end position="160"/>
    </location>
</feature>
<gene>
    <name evidence="4 6" type="primary">clec-116</name>
    <name evidence="4" type="ORF">CELE_K04H8.1</name>
    <name evidence="6" type="ORF">K04H8.1</name>
</gene>
<dbReference type="PANTHER" id="PTHR47629:SF9">
    <property type="entry name" value="CW DOMAIN-CONTAINING PROTEIN-RELATED"/>
    <property type="match status" value="1"/>
</dbReference>
<keyword evidence="1" id="KW-0472">Membrane</keyword>
<dbReference type="InterPro" id="IPR006583">
    <property type="entry name" value="PAN-3_domain"/>
</dbReference>
<dbReference type="InParanoid" id="O01336"/>
<dbReference type="PANTHER" id="PTHR47629">
    <property type="entry name" value="C-TYPE LECTIN-RELATED"/>
    <property type="match status" value="1"/>
</dbReference>
<evidence type="ECO:0000259" key="3">
    <source>
        <dbReference type="SMART" id="SM00605"/>
    </source>
</evidence>
<dbReference type="Gene3D" id="3.10.100.10">
    <property type="entry name" value="Mannose-Binding Protein A, subunit A"/>
    <property type="match status" value="1"/>
</dbReference>
<dbReference type="FunCoup" id="O01336">
    <property type="interactions" value="811"/>
</dbReference>
<dbReference type="Proteomes" id="UP000001940">
    <property type="component" value="Chromosome I"/>
</dbReference>
<dbReference type="SMR" id="O01336"/>
<dbReference type="CTD" id="187014"/>
<sequence>MCWLLHFMLYFFLSFFRNFEEIMKLYILFLIFPLIFAIISQRTQIMVLMHGEVLTHGGGLSDFTKKPVNWSTCVTNCHSKVNCIVAGFEYETCTHIELGRVFTIKRLNAYSEKMVAVKTVTNLTSCGYGNGLQGFIGSNESYKVIISQGTWTIQELKCSEGFRMFHRHKGSWCIKVVTRPGTSQAEGANFCYTQHNGVLSSFDSEEEKNFVLNETMRFVEKYQIHAGYQGDAYWMNGERKNSCMHQYQEGSDCDGIKAFNITDPLISEVFENWADNQPSGMRDNKGAGGCIVFRVGTKEGRSTDDVPCDWGNFPLGTFQYLIKGFICGTRPG</sequence>
<dbReference type="Pfam" id="PF08277">
    <property type="entry name" value="PAN_3"/>
    <property type="match status" value="1"/>
</dbReference>
<name>O01336_CAEEL</name>
<feature type="transmembrane region" description="Helical" evidence="1">
    <location>
        <begin position="22"/>
        <end position="39"/>
    </location>
</feature>
<dbReference type="EMBL" id="BX284601">
    <property type="protein sequence ID" value="CAB04563.3"/>
    <property type="molecule type" value="Genomic_DNA"/>
</dbReference>
<dbReference type="eggNOG" id="KOG4297">
    <property type="taxonomic scope" value="Eukaryota"/>
</dbReference>
<accession>O01336</accession>
<reference evidence="4 5" key="1">
    <citation type="journal article" date="1998" name="Science">
        <title>Genome sequence of the nematode C. elegans: a platform for investigating biology.</title>
        <authorList>
            <consortium name="The C. elegans sequencing consortium"/>
            <person name="Sulson J.E."/>
            <person name="Waterston R."/>
        </authorList>
    </citation>
    <scope>NUCLEOTIDE SEQUENCE [LARGE SCALE GENOMIC DNA]</scope>
    <source>
        <strain evidence="4 5">Bristol N2</strain>
    </source>
</reference>
<dbReference type="UCSC" id="K04H8.1">
    <property type="organism name" value="c. elegans"/>
</dbReference>
<keyword evidence="1" id="KW-1133">Transmembrane helix</keyword>
<dbReference type="RefSeq" id="NP_001361864.1">
    <property type="nucleotide sequence ID" value="NM_001375239.1"/>
</dbReference>
<dbReference type="GeneID" id="187014"/>
<dbReference type="OrthoDB" id="5863138at2759"/>
<organism evidence="4 5">
    <name type="scientific">Caenorhabditis elegans</name>
    <dbReference type="NCBI Taxonomy" id="6239"/>
    <lineage>
        <taxon>Eukaryota</taxon>
        <taxon>Metazoa</taxon>
        <taxon>Ecdysozoa</taxon>
        <taxon>Nematoda</taxon>
        <taxon>Chromadorea</taxon>
        <taxon>Rhabditida</taxon>
        <taxon>Rhabditina</taxon>
        <taxon>Rhabditomorpha</taxon>
        <taxon>Rhabditoidea</taxon>
        <taxon>Rhabditidae</taxon>
        <taxon>Peloderinae</taxon>
        <taxon>Caenorhabditis</taxon>
    </lineage>
</organism>
<dbReference type="PhylomeDB" id="O01336"/>
<keyword evidence="1" id="KW-0812">Transmembrane</keyword>
<dbReference type="SMART" id="SM00605">
    <property type="entry name" value="CW"/>
    <property type="match status" value="1"/>
</dbReference>
<proteinExistence type="predicted"/>
<dbReference type="WormBase" id="K04H8.1">
    <property type="protein sequence ID" value="CE53710"/>
    <property type="gene ID" value="WBGene00010576"/>
    <property type="gene designation" value="clec-116"/>
</dbReference>
<dbReference type="Bgee" id="WBGene00010576">
    <property type="expression patterns" value="Expressed in adult organism"/>
</dbReference>
<keyword evidence="5" id="KW-1185">Reference proteome</keyword>
<dbReference type="AGR" id="WB:WBGene00010576"/>
<protein>
    <submittedName>
        <fullName evidence="4">C-type lectin domain-containing protein</fullName>
    </submittedName>
</protein>
<dbReference type="SUPFAM" id="SSF56436">
    <property type="entry name" value="C-type lectin-like"/>
    <property type="match status" value="1"/>
</dbReference>
<dbReference type="SMART" id="SM00034">
    <property type="entry name" value="CLECT"/>
    <property type="match status" value="1"/>
</dbReference>
<evidence type="ECO:0000313" key="6">
    <source>
        <dbReference type="WormBase" id="K04H8.1"/>
    </source>
</evidence>
<feature type="domain" description="C-type lectin" evidence="2">
    <location>
        <begin position="158"/>
        <end position="328"/>
    </location>
</feature>
<dbReference type="HOGENOM" id="CLU_045736_2_0_1"/>
<dbReference type="AlphaFoldDB" id="O01336"/>
<evidence type="ECO:0000259" key="2">
    <source>
        <dbReference type="SMART" id="SM00034"/>
    </source>
</evidence>
<dbReference type="CDD" id="cd00037">
    <property type="entry name" value="CLECT"/>
    <property type="match status" value="1"/>
</dbReference>
<dbReference type="InterPro" id="IPR016187">
    <property type="entry name" value="CTDL_fold"/>
</dbReference>
<dbReference type="KEGG" id="cel:CELE_K04H8.1"/>
<dbReference type="InterPro" id="IPR001304">
    <property type="entry name" value="C-type_lectin-like"/>
</dbReference>
<evidence type="ECO:0000313" key="4">
    <source>
        <dbReference type="EMBL" id="CAB04563.3"/>
    </source>
</evidence>
<evidence type="ECO:0000256" key="1">
    <source>
        <dbReference type="SAM" id="Phobius"/>
    </source>
</evidence>
<dbReference type="InterPro" id="IPR016186">
    <property type="entry name" value="C-type_lectin-like/link_sf"/>
</dbReference>
<evidence type="ECO:0000313" key="5">
    <source>
        <dbReference type="Proteomes" id="UP000001940"/>
    </source>
</evidence>